<evidence type="ECO:0000256" key="1">
    <source>
        <dbReference type="SAM" id="MobiDB-lite"/>
    </source>
</evidence>
<accession>A0A9N8HIL0</accession>
<dbReference type="InterPro" id="IPR011009">
    <property type="entry name" value="Kinase-like_dom_sf"/>
</dbReference>
<feature type="region of interest" description="Disordered" evidence="1">
    <location>
        <begin position="771"/>
        <end position="1209"/>
    </location>
</feature>
<feature type="compositionally biased region" description="Basic residues" evidence="1">
    <location>
        <begin position="1151"/>
        <end position="1169"/>
    </location>
</feature>
<dbReference type="Pfam" id="PF07714">
    <property type="entry name" value="PK_Tyr_Ser-Thr"/>
    <property type="match status" value="1"/>
</dbReference>
<keyword evidence="3" id="KW-0808">Transferase</keyword>
<feature type="compositionally biased region" description="Polar residues" evidence="1">
    <location>
        <begin position="539"/>
        <end position="566"/>
    </location>
</feature>
<feature type="compositionally biased region" description="Basic and acidic residues" evidence="1">
    <location>
        <begin position="838"/>
        <end position="861"/>
    </location>
</feature>
<evidence type="ECO:0000313" key="4">
    <source>
        <dbReference type="Proteomes" id="UP001153069"/>
    </source>
</evidence>
<dbReference type="PANTHER" id="PTHR45756">
    <property type="entry name" value="PALMITOYLTRANSFERASE"/>
    <property type="match status" value="1"/>
</dbReference>
<feature type="domain" description="Protein kinase" evidence="2">
    <location>
        <begin position="126"/>
        <end position="493"/>
    </location>
</feature>
<feature type="region of interest" description="Disordered" evidence="1">
    <location>
        <begin position="504"/>
        <end position="738"/>
    </location>
</feature>
<feature type="compositionally biased region" description="Basic and acidic residues" evidence="1">
    <location>
        <begin position="20"/>
        <end position="41"/>
    </location>
</feature>
<feature type="compositionally biased region" description="Polar residues" evidence="1">
    <location>
        <begin position="129"/>
        <end position="142"/>
    </location>
</feature>
<feature type="compositionally biased region" description="Polar residues" evidence="1">
    <location>
        <begin position="593"/>
        <end position="602"/>
    </location>
</feature>
<dbReference type="InterPro" id="IPR053215">
    <property type="entry name" value="TKL_Ser/Thr_kinase"/>
</dbReference>
<feature type="compositionally biased region" description="Basic residues" evidence="1">
    <location>
        <begin position="952"/>
        <end position="968"/>
    </location>
</feature>
<dbReference type="PROSITE" id="PS50011">
    <property type="entry name" value="PROTEIN_KINASE_DOM"/>
    <property type="match status" value="1"/>
</dbReference>
<feature type="compositionally biased region" description="Basic and acidic residues" evidence="1">
    <location>
        <begin position="969"/>
        <end position="979"/>
    </location>
</feature>
<keyword evidence="4" id="KW-1185">Reference proteome</keyword>
<comment type="caution">
    <text evidence="3">The sequence shown here is derived from an EMBL/GenBank/DDBJ whole genome shotgun (WGS) entry which is preliminary data.</text>
</comment>
<protein>
    <submittedName>
        <fullName evidence="3">Protein kinase kinase kinase</fullName>
    </submittedName>
</protein>
<feature type="region of interest" description="Disordered" evidence="1">
    <location>
        <begin position="129"/>
        <end position="165"/>
    </location>
</feature>
<feature type="compositionally biased region" description="Polar residues" evidence="1">
    <location>
        <begin position="611"/>
        <end position="625"/>
    </location>
</feature>
<dbReference type="Pfam" id="PF00069">
    <property type="entry name" value="Pkinase"/>
    <property type="match status" value="1"/>
</dbReference>
<dbReference type="AlphaFoldDB" id="A0A9N8HIL0"/>
<gene>
    <name evidence="3" type="ORF">SEMRO_602_G173700.1</name>
</gene>
<dbReference type="GO" id="GO:0005524">
    <property type="term" value="F:ATP binding"/>
    <property type="evidence" value="ECO:0007669"/>
    <property type="project" value="InterPro"/>
</dbReference>
<feature type="compositionally biased region" description="Low complexity" evidence="1">
    <location>
        <begin position="911"/>
        <end position="937"/>
    </location>
</feature>
<feature type="compositionally biased region" description="Low complexity" evidence="1">
    <location>
        <begin position="143"/>
        <end position="153"/>
    </location>
</feature>
<dbReference type="EMBL" id="CAICTM010000601">
    <property type="protein sequence ID" value="CAB9513610.1"/>
    <property type="molecule type" value="Genomic_DNA"/>
</dbReference>
<feature type="compositionally biased region" description="Low complexity" evidence="1">
    <location>
        <begin position="334"/>
        <end position="347"/>
    </location>
</feature>
<dbReference type="PANTHER" id="PTHR45756:SF1">
    <property type="entry name" value="PROTEIN KINASE DOMAIN CONTAINING PROTEIN"/>
    <property type="match status" value="1"/>
</dbReference>
<feature type="region of interest" description="Disordered" evidence="1">
    <location>
        <begin position="329"/>
        <end position="367"/>
    </location>
</feature>
<feature type="compositionally biased region" description="Polar residues" evidence="1">
    <location>
        <begin position="509"/>
        <end position="521"/>
    </location>
</feature>
<name>A0A9N8HIL0_9STRA</name>
<organism evidence="3 4">
    <name type="scientific">Seminavis robusta</name>
    <dbReference type="NCBI Taxonomy" id="568900"/>
    <lineage>
        <taxon>Eukaryota</taxon>
        <taxon>Sar</taxon>
        <taxon>Stramenopiles</taxon>
        <taxon>Ochrophyta</taxon>
        <taxon>Bacillariophyta</taxon>
        <taxon>Bacillariophyceae</taxon>
        <taxon>Bacillariophycidae</taxon>
        <taxon>Naviculales</taxon>
        <taxon>Naviculaceae</taxon>
        <taxon>Seminavis</taxon>
    </lineage>
</organism>
<feature type="compositionally biased region" description="Basic and acidic residues" evidence="1">
    <location>
        <begin position="348"/>
        <end position="362"/>
    </location>
</feature>
<feature type="compositionally biased region" description="Polar residues" evidence="1">
    <location>
        <begin position="154"/>
        <end position="165"/>
    </location>
</feature>
<feature type="compositionally biased region" description="Basic and acidic residues" evidence="1">
    <location>
        <begin position="1105"/>
        <end position="1119"/>
    </location>
</feature>
<keyword evidence="3" id="KW-0418">Kinase</keyword>
<evidence type="ECO:0000259" key="2">
    <source>
        <dbReference type="PROSITE" id="PS50011"/>
    </source>
</evidence>
<evidence type="ECO:0000313" key="3">
    <source>
        <dbReference type="EMBL" id="CAB9513610.1"/>
    </source>
</evidence>
<sequence length="1209" mass="133345">MPKLTSLFKKSKKASSGTTPEEHGPVGKDGSSKHQSSHDTSGDPIYAQLERLHQLSPWLRKRPLKVVAPLERDEVHTSSSGKGLPLGTFCHCYTIARICLKERHHGQYEDSFSTDNHNVIAAMLEDSQQDLSGDNNNSSDLMAQQQAARQQLADSTIRSAQQQPQHPYQYCLKHIPKKLYKKLKSDHNKSRFNQAVTNLLVEANYLSKLNHPNIVQLHGQADDAALADDTKHKLHDAFFLITERIQETLEERLELWRKDSAMHQVDADCPLFIQKLAFCRDIASALEYLQERQIMVLGLNPTCIGFLASSGRLQLCDLGTCREVSALQHETSQSNMTTATSTGMTSSEQEHHQQHDDDNDLRFDDDEIGDGERFTTSTEGLTTCNNNFILPIMETGSVPRYMAPEIVTQGAAGASLVADSYSLAIIAVEVLTLQRAYISYKTGQFLVKVCMEGKRPNMSMYTHMPAPVEGILRRAWRQSVEKRWTCAQIHEGFQVMMDRLEGRDEVDNEQGQIEQDSGEQSPKSRKSALNLPGEKTRVSKSISVSEGSILDQSSVTGTVDESSNMPSDHLRLLEPQPRRSRGSRSYREKTRASKTTRTSISEGSIAEEQEQQSVDGSMRSTSTSDYGRLDPQHKPHRRPPMSGEELGISSKEEQLSPGRASKLTVDAISKEKQLLSPRRASKQPVDATSSKEKQSSPRRPSKQTQQRRPTRRGLATSNKALSMRDISSTSKTSSKKKDLWMSQSFGDVHLAEKALQKQSFGKRSADDGVLVFEPEQKQSAPKTSSRKSSKVLRNIDGGAPIAFETDMASMRPDEAKSDGAVEAAKVSTQGEAEGSTVVEEHDGSRRQESDGSEQQRDRIEQSESQQEQTEASKDGEDGLQGEKGVNRETIASESNHALSASSKRSEKSSNRENITSSSHHTLSASSAHSTNNATSAADAIVMEDGTTIAVKKPSKRSSKSKSSGKKKEKRDIGSKREGSTKPPSLRRMHSAVGKKENEDAVPGPTPLRRAKSGSSLWDASKSRKPRRKMSDAEDYSIQPDKSGAPEPIALRRAQSGSSVTGESKIRKHRRKVSDLDGDSTQQSESKSGAPEEPALRRAQSGSSADEPKTRKSNASEEGKKRRPLARKKSADKSTHNVSSGADDSNPSATKKLPRRKNSHNNSAKKKVTRTKSGSERLMSANAQSPPEGEAENKANRRRTSVNSEEFMAE</sequence>
<dbReference type="GO" id="GO:0004672">
    <property type="term" value="F:protein kinase activity"/>
    <property type="evidence" value="ECO:0007669"/>
    <property type="project" value="InterPro"/>
</dbReference>
<dbReference type="InterPro" id="IPR001245">
    <property type="entry name" value="Ser-Thr/Tyr_kinase_cat_dom"/>
</dbReference>
<feature type="compositionally biased region" description="Polar residues" evidence="1">
    <location>
        <begin position="1135"/>
        <end position="1148"/>
    </location>
</feature>
<dbReference type="InterPro" id="IPR000719">
    <property type="entry name" value="Prot_kinase_dom"/>
</dbReference>
<dbReference type="SMART" id="SM00220">
    <property type="entry name" value="S_TKc"/>
    <property type="match status" value="1"/>
</dbReference>
<feature type="compositionally biased region" description="Polar residues" evidence="1">
    <location>
        <begin position="889"/>
        <end position="900"/>
    </location>
</feature>
<feature type="region of interest" description="Disordered" evidence="1">
    <location>
        <begin position="1"/>
        <end position="43"/>
    </location>
</feature>
<dbReference type="Proteomes" id="UP001153069">
    <property type="component" value="Unassembled WGS sequence"/>
</dbReference>
<dbReference type="Gene3D" id="1.10.510.10">
    <property type="entry name" value="Transferase(Phosphotransferase) domain 1"/>
    <property type="match status" value="2"/>
</dbReference>
<reference evidence="3" key="1">
    <citation type="submission" date="2020-06" db="EMBL/GenBank/DDBJ databases">
        <authorList>
            <consortium name="Plant Systems Biology data submission"/>
        </authorList>
    </citation>
    <scope>NUCLEOTIDE SEQUENCE</scope>
    <source>
        <strain evidence="3">D6</strain>
    </source>
</reference>
<dbReference type="SUPFAM" id="SSF56112">
    <property type="entry name" value="Protein kinase-like (PK-like)"/>
    <property type="match status" value="1"/>
</dbReference>
<proteinExistence type="predicted"/>